<keyword evidence="2" id="KW-1003">Cell membrane</keyword>
<evidence type="ECO:0000259" key="8">
    <source>
        <dbReference type="Pfam" id="PF01618"/>
    </source>
</evidence>
<dbReference type="PANTHER" id="PTHR30625">
    <property type="entry name" value="PROTEIN TOLQ"/>
    <property type="match status" value="1"/>
</dbReference>
<comment type="subcellular location">
    <subcellularLocation>
        <location evidence="1">Cell membrane</location>
        <topology evidence="1">Multi-pass membrane protein</topology>
    </subcellularLocation>
    <subcellularLocation>
        <location evidence="6">Membrane</location>
        <topology evidence="6">Multi-pass membrane protein</topology>
    </subcellularLocation>
</comment>
<evidence type="ECO:0000256" key="5">
    <source>
        <dbReference type="ARBA" id="ARBA00023136"/>
    </source>
</evidence>
<keyword evidence="6" id="KW-0653">Protein transport</keyword>
<dbReference type="PANTHER" id="PTHR30625:SF3">
    <property type="entry name" value="TOL-PAL SYSTEM PROTEIN TOLQ"/>
    <property type="match status" value="1"/>
</dbReference>
<dbReference type="Proteomes" id="UP001168575">
    <property type="component" value="Unassembled WGS sequence"/>
</dbReference>
<reference evidence="9" key="1">
    <citation type="submission" date="2023-07" db="EMBL/GenBank/DDBJ databases">
        <title>Between Cages and Wild: Unraveling the Impact of Captivity on Animal Microbiomes and Antimicrobial Resistance.</title>
        <authorList>
            <person name="Schmartz G.P."/>
            <person name="Rehner J."/>
            <person name="Schuff M.J."/>
            <person name="Becker S.L."/>
            <person name="Kravczyk M."/>
            <person name="Gurevich A."/>
            <person name="Francke R."/>
            <person name="Mueller R."/>
            <person name="Keller V."/>
            <person name="Keller A."/>
        </authorList>
    </citation>
    <scope>NUCLEOTIDE SEQUENCE</scope>
    <source>
        <strain evidence="9">S12M_St_49</strain>
    </source>
</reference>
<protein>
    <submittedName>
        <fullName evidence="9">MotA/TolQ/ExbB proton channel family protein</fullName>
    </submittedName>
</protein>
<dbReference type="InterPro" id="IPR050790">
    <property type="entry name" value="ExbB/TolQ_transport"/>
</dbReference>
<dbReference type="AlphaFoldDB" id="A0AA43U8N0"/>
<evidence type="ECO:0000256" key="3">
    <source>
        <dbReference type="ARBA" id="ARBA00022692"/>
    </source>
</evidence>
<proteinExistence type="inferred from homology"/>
<evidence type="ECO:0000256" key="1">
    <source>
        <dbReference type="ARBA" id="ARBA00004651"/>
    </source>
</evidence>
<keyword evidence="3 7" id="KW-0812">Transmembrane</keyword>
<dbReference type="InterPro" id="IPR002898">
    <property type="entry name" value="MotA_ExbB_proton_chnl"/>
</dbReference>
<dbReference type="GO" id="GO:0017038">
    <property type="term" value="P:protein import"/>
    <property type="evidence" value="ECO:0007669"/>
    <property type="project" value="TreeGrafter"/>
</dbReference>
<dbReference type="Pfam" id="PF01618">
    <property type="entry name" value="MotA_ExbB"/>
    <property type="match status" value="1"/>
</dbReference>
<evidence type="ECO:0000256" key="7">
    <source>
        <dbReference type="SAM" id="Phobius"/>
    </source>
</evidence>
<feature type="transmembrane region" description="Helical" evidence="7">
    <location>
        <begin position="163"/>
        <end position="186"/>
    </location>
</feature>
<feature type="domain" description="MotA/TolQ/ExbB proton channel" evidence="8">
    <location>
        <begin position="101"/>
        <end position="196"/>
    </location>
</feature>
<comment type="similarity">
    <text evidence="6">Belongs to the exbB/tolQ family.</text>
</comment>
<keyword evidence="4 7" id="KW-1133">Transmembrane helix</keyword>
<keyword evidence="6" id="KW-0813">Transport</keyword>
<dbReference type="EMBL" id="JAUMVS010000010">
    <property type="protein sequence ID" value="MDO4841305.1"/>
    <property type="molecule type" value="Genomic_DNA"/>
</dbReference>
<name>A0AA43U8N0_9ACTN</name>
<evidence type="ECO:0000313" key="9">
    <source>
        <dbReference type="EMBL" id="MDO4841305.1"/>
    </source>
</evidence>
<feature type="transmembrane region" description="Helical" evidence="7">
    <location>
        <begin position="20"/>
        <end position="42"/>
    </location>
</feature>
<evidence type="ECO:0000256" key="2">
    <source>
        <dbReference type="ARBA" id="ARBA00022475"/>
    </source>
</evidence>
<feature type="transmembrane region" description="Helical" evidence="7">
    <location>
        <begin position="127"/>
        <end position="151"/>
    </location>
</feature>
<evidence type="ECO:0000256" key="6">
    <source>
        <dbReference type="RuleBase" id="RU004057"/>
    </source>
</evidence>
<gene>
    <name evidence="9" type="ORF">Q3982_01325</name>
</gene>
<accession>A0AA43U8N0</accession>
<keyword evidence="10" id="KW-1185">Reference proteome</keyword>
<evidence type="ECO:0000256" key="4">
    <source>
        <dbReference type="ARBA" id="ARBA00022989"/>
    </source>
</evidence>
<sequence>MELFSTTASNVLRSIVGACQTPVIVLLLLFAVAIVIVIGTLIGEWISERRHFTVFLPVLVEDLKATETSEEAEDVIKDSGLLMKQKQILVELLSHPDLTPEMRESLASSLEYQEQNKYDRRVKVTDLMARLAPMLGLLGTLIPLGPGILALGTGDVQSLSTAILTAFDTTSLGLMIAGFALIVSTIRKRWYKQYMVIYDSIIEIVLEVERKRQPND</sequence>
<evidence type="ECO:0000313" key="10">
    <source>
        <dbReference type="Proteomes" id="UP001168575"/>
    </source>
</evidence>
<keyword evidence="5 7" id="KW-0472">Membrane</keyword>
<organism evidence="9 10">
    <name type="scientific">Phoenicibacter congonensis</name>
    <dbReference type="NCBI Taxonomy" id="1944646"/>
    <lineage>
        <taxon>Bacteria</taxon>
        <taxon>Bacillati</taxon>
        <taxon>Actinomycetota</taxon>
        <taxon>Coriobacteriia</taxon>
        <taxon>Eggerthellales</taxon>
        <taxon>Eggerthellaceae</taxon>
        <taxon>Phoenicibacter</taxon>
    </lineage>
</organism>
<dbReference type="GO" id="GO:0005886">
    <property type="term" value="C:plasma membrane"/>
    <property type="evidence" value="ECO:0007669"/>
    <property type="project" value="UniProtKB-SubCell"/>
</dbReference>
<comment type="caution">
    <text evidence="9">The sequence shown here is derived from an EMBL/GenBank/DDBJ whole genome shotgun (WGS) entry which is preliminary data.</text>
</comment>